<reference evidence="2 3" key="1">
    <citation type="submission" date="2016-10" db="EMBL/GenBank/DDBJ databases">
        <authorList>
            <person name="de Groot N.N."/>
        </authorList>
    </citation>
    <scope>NUCLEOTIDE SEQUENCE [LARGE SCALE GENOMIC DNA]</scope>
    <source>
        <strain evidence="2 3">DSM 19938</strain>
    </source>
</reference>
<evidence type="ECO:0000256" key="1">
    <source>
        <dbReference type="SAM" id="Phobius"/>
    </source>
</evidence>
<protein>
    <submittedName>
        <fullName evidence="2">Uncharacterized protein</fullName>
    </submittedName>
</protein>
<dbReference type="Proteomes" id="UP000199532">
    <property type="component" value="Unassembled WGS sequence"/>
</dbReference>
<proteinExistence type="predicted"/>
<keyword evidence="1" id="KW-1133">Transmembrane helix</keyword>
<dbReference type="STRING" id="408657.SAMN04487995_4909"/>
<gene>
    <name evidence="2" type="ORF">SAMN04487995_4909</name>
</gene>
<evidence type="ECO:0000313" key="2">
    <source>
        <dbReference type="EMBL" id="SEJ48017.1"/>
    </source>
</evidence>
<accession>A0A1H6Z9B1</accession>
<dbReference type="RefSeq" id="WP_090339318.1">
    <property type="nucleotide sequence ID" value="NZ_FNXY01000008.1"/>
</dbReference>
<keyword evidence="1" id="KW-0812">Transmembrane</keyword>
<keyword evidence="3" id="KW-1185">Reference proteome</keyword>
<organism evidence="2 3">
    <name type="scientific">Dyadobacter koreensis</name>
    <dbReference type="NCBI Taxonomy" id="408657"/>
    <lineage>
        <taxon>Bacteria</taxon>
        <taxon>Pseudomonadati</taxon>
        <taxon>Bacteroidota</taxon>
        <taxon>Cytophagia</taxon>
        <taxon>Cytophagales</taxon>
        <taxon>Spirosomataceae</taxon>
        <taxon>Dyadobacter</taxon>
    </lineage>
</organism>
<feature type="transmembrane region" description="Helical" evidence="1">
    <location>
        <begin position="29"/>
        <end position="51"/>
    </location>
</feature>
<name>A0A1H6Z9B1_9BACT</name>
<evidence type="ECO:0000313" key="3">
    <source>
        <dbReference type="Proteomes" id="UP000199532"/>
    </source>
</evidence>
<dbReference type="AlphaFoldDB" id="A0A1H6Z9B1"/>
<sequence length="115" mass="13130">MLVYLNNTDLICIALVSLEPLVSMVRQHYFIAPIGNEILMVIWLLWSLLFIDTNHEFLIFGSLELPGTYKGTPTGVEIGSSSLFSINWSCRWDVSDKSSFNIFESECCKILNYNE</sequence>
<keyword evidence="1" id="KW-0472">Membrane</keyword>
<dbReference type="EMBL" id="FNXY01000008">
    <property type="protein sequence ID" value="SEJ48017.1"/>
    <property type="molecule type" value="Genomic_DNA"/>
</dbReference>